<evidence type="ECO:0000256" key="2">
    <source>
        <dbReference type="SAM" id="Phobius"/>
    </source>
</evidence>
<organism evidence="3 4">
    <name type="scientific">Aspergillus brasiliensis (strain CBS 101740 / IMI 381727 / IBT 21946)</name>
    <dbReference type="NCBI Taxonomy" id="767769"/>
    <lineage>
        <taxon>Eukaryota</taxon>
        <taxon>Fungi</taxon>
        <taxon>Dikarya</taxon>
        <taxon>Ascomycota</taxon>
        <taxon>Pezizomycotina</taxon>
        <taxon>Eurotiomycetes</taxon>
        <taxon>Eurotiomycetidae</taxon>
        <taxon>Eurotiales</taxon>
        <taxon>Aspergillaceae</taxon>
        <taxon>Aspergillus</taxon>
        <taxon>Aspergillus subgen. Circumdati</taxon>
    </lineage>
</organism>
<evidence type="ECO:0000313" key="4">
    <source>
        <dbReference type="Proteomes" id="UP000184499"/>
    </source>
</evidence>
<name>A0A1L9UPU7_ASPBC</name>
<dbReference type="OrthoDB" id="10612328at2759"/>
<reference evidence="4" key="1">
    <citation type="journal article" date="2017" name="Genome Biol.">
        <title>Comparative genomics reveals high biological diversity and specific adaptations in the industrially and medically important fungal genus Aspergillus.</title>
        <authorList>
            <person name="de Vries R.P."/>
            <person name="Riley R."/>
            <person name="Wiebenga A."/>
            <person name="Aguilar-Osorio G."/>
            <person name="Amillis S."/>
            <person name="Uchima C.A."/>
            <person name="Anderluh G."/>
            <person name="Asadollahi M."/>
            <person name="Askin M."/>
            <person name="Barry K."/>
            <person name="Battaglia E."/>
            <person name="Bayram O."/>
            <person name="Benocci T."/>
            <person name="Braus-Stromeyer S.A."/>
            <person name="Caldana C."/>
            <person name="Canovas D."/>
            <person name="Cerqueira G.C."/>
            <person name="Chen F."/>
            <person name="Chen W."/>
            <person name="Choi C."/>
            <person name="Clum A."/>
            <person name="Dos Santos R.A."/>
            <person name="Damasio A.R."/>
            <person name="Diallinas G."/>
            <person name="Emri T."/>
            <person name="Fekete E."/>
            <person name="Flipphi M."/>
            <person name="Freyberg S."/>
            <person name="Gallo A."/>
            <person name="Gournas C."/>
            <person name="Habgood R."/>
            <person name="Hainaut M."/>
            <person name="Harispe M.L."/>
            <person name="Henrissat B."/>
            <person name="Hilden K.S."/>
            <person name="Hope R."/>
            <person name="Hossain A."/>
            <person name="Karabika E."/>
            <person name="Karaffa L."/>
            <person name="Karanyi Z."/>
            <person name="Krasevec N."/>
            <person name="Kuo A."/>
            <person name="Kusch H."/>
            <person name="LaButti K."/>
            <person name="Lagendijk E.L."/>
            <person name="Lapidus A."/>
            <person name="Levasseur A."/>
            <person name="Lindquist E."/>
            <person name="Lipzen A."/>
            <person name="Logrieco A.F."/>
            <person name="MacCabe A."/>
            <person name="Maekelae M.R."/>
            <person name="Malavazi I."/>
            <person name="Melin P."/>
            <person name="Meyer V."/>
            <person name="Mielnichuk N."/>
            <person name="Miskei M."/>
            <person name="Molnar A.P."/>
            <person name="Mule G."/>
            <person name="Ngan C.Y."/>
            <person name="Orejas M."/>
            <person name="Orosz E."/>
            <person name="Ouedraogo J.P."/>
            <person name="Overkamp K.M."/>
            <person name="Park H.-S."/>
            <person name="Perrone G."/>
            <person name="Piumi F."/>
            <person name="Punt P.J."/>
            <person name="Ram A.F."/>
            <person name="Ramon A."/>
            <person name="Rauscher S."/>
            <person name="Record E."/>
            <person name="Riano-Pachon D.M."/>
            <person name="Robert V."/>
            <person name="Roehrig J."/>
            <person name="Ruller R."/>
            <person name="Salamov A."/>
            <person name="Salih N.S."/>
            <person name="Samson R.A."/>
            <person name="Sandor E."/>
            <person name="Sanguinetti M."/>
            <person name="Schuetze T."/>
            <person name="Sepcic K."/>
            <person name="Shelest E."/>
            <person name="Sherlock G."/>
            <person name="Sophianopoulou V."/>
            <person name="Squina F.M."/>
            <person name="Sun H."/>
            <person name="Susca A."/>
            <person name="Todd R.B."/>
            <person name="Tsang A."/>
            <person name="Unkles S.E."/>
            <person name="van de Wiele N."/>
            <person name="van Rossen-Uffink D."/>
            <person name="Oliveira J.V."/>
            <person name="Vesth T.C."/>
            <person name="Visser J."/>
            <person name="Yu J.-H."/>
            <person name="Zhou M."/>
            <person name="Andersen M.R."/>
            <person name="Archer D.B."/>
            <person name="Baker S.E."/>
            <person name="Benoit I."/>
            <person name="Brakhage A.A."/>
            <person name="Braus G.H."/>
            <person name="Fischer R."/>
            <person name="Frisvad J.C."/>
            <person name="Goldman G.H."/>
            <person name="Houbraken J."/>
            <person name="Oakley B."/>
            <person name="Pocsi I."/>
            <person name="Scazzocchio C."/>
            <person name="Seiboth B."/>
            <person name="vanKuyk P.A."/>
            <person name="Wortman J."/>
            <person name="Dyer P.S."/>
            <person name="Grigoriev I.V."/>
        </authorList>
    </citation>
    <scope>NUCLEOTIDE SEQUENCE [LARGE SCALE GENOMIC DNA]</scope>
    <source>
        <strain evidence="4">CBS 101740 / IMI 381727 / IBT 21946</strain>
    </source>
</reference>
<proteinExistence type="predicted"/>
<dbReference type="RefSeq" id="XP_067481011.1">
    <property type="nucleotide sequence ID" value="XM_067626754.1"/>
</dbReference>
<dbReference type="VEuPathDB" id="FungiDB:ASPBRDRAFT_515730"/>
<accession>A0A1L9UPU7</accession>
<dbReference type="EMBL" id="KV878682">
    <property type="protein sequence ID" value="OJJ73763.1"/>
    <property type="molecule type" value="Genomic_DNA"/>
</dbReference>
<protein>
    <submittedName>
        <fullName evidence="3">Uncharacterized protein</fullName>
    </submittedName>
</protein>
<keyword evidence="2" id="KW-0812">Transmembrane</keyword>
<keyword evidence="2" id="KW-0472">Membrane</keyword>
<gene>
    <name evidence="3" type="ORF">ASPBRDRAFT_515730</name>
</gene>
<evidence type="ECO:0000313" key="3">
    <source>
        <dbReference type="EMBL" id="OJJ73763.1"/>
    </source>
</evidence>
<dbReference type="AlphaFoldDB" id="A0A1L9UPU7"/>
<feature type="transmembrane region" description="Helical" evidence="2">
    <location>
        <begin position="26"/>
        <end position="49"/>
    </location>
</feature>
<keyword evidence="2" id="KW-1133">Transmembrane helix</keyword>
<feature type="region of interest" description="Disordered" evidence="1">
    <location>
        <begin position="75"/>
        <end position="100"/>
    </location>
</feature>
<keyword evidence="4" id="KW-1185">Reference proteome</keyword>
<dbReference type="GeneID" id="93579242"/>
<sequence length="229" mass="25631">MENGKWKKKENPPTRPRTHAGAGRRLLIWLFFFSFLYILSAARVCPLLLSLTFAERRVPYHPWFDITHSCADIRGSSPETNNGGRGVPLDPRQHSHHHLTTPGSLALMKDAKSLLWWYSGQEQDGVKRKLQLPLPSSANLLLLSRLLTEEYLPYHRSTQTRGRSGRVQMSLVTPAGRTSHHTLVLNVASINICSANGYEVCKENGMLGTKTEWSPTLGECCILVGTIMG</sequence>
<evidence type="ECO:0000256" key="1">
    <source>
        <dbReference type="SAM" id="MobiDB-lite"/>
    </source>
</evidence>
<dbReference type="Proteomes" id="UP000184499">
    <property type="component" value="Unassembled WGS sequence"/>
</dbReference>